<gene>
    <name evidence="2" type="ORF">A1507_03135</name>
</gene>
<dbReference type="Proteomes" id="UP000077857">
    <property type="component" value="Unassembled WGS sequence"/>
</dbReference>
<dbReference type="PANTHER" id="PTHR42194:SF1">
    <property type="entry name" value="UPF0276 PROTEIN HI_1600"/>
    <property type="match status" value="1"/>
</dbReference>
<protein>
    <recommendedName>
        <fullName evidence="1">UPF0276 protein A1507_03135</fullName>
    </recommendedName>
</protein>
<evidence type="ECO:0000313" key="3">
    <source>
        <dbReference type="Proteomes" id="UP000077857"/>
    </source>
</evidence>
<dbReference type="AlphaFoldDB" id="A0A177N3R3"/>
<name>A0A177N3R3_9GAMM</name>
<dbReference type="NCBIfam" id="NF003818">
    <property type="entry name" value="PRK05409.1"/>
    <property type="match status" value="1"/>
</dbReference>
<dbReference type="PANTHER" id="PTHR42194">
    <property type="entry name" value="UPF0276 PROTEIN HI_1600"/>
    <property type="match status" value="1"/>
</dbReference>
<sequence length="293" mass="32591">MAQPDTTLSSGAANASIPAAAGVGLRAPHYRDALASPAKPAWLEVHSENYFGAGGAPLRILESLRRDYPLSLHGVGMSLGSADGLDWRHLRQLQQLIDRFEPALVSEHLSWSTFGGRYLNDLAPLAYTESALDEWVRRMSQVQDFLGRQLLLENPSSYLQFECGDYSEAEFLSQLARRSGCGILLDVNNLYLSCQNHGWDALDYLLSLDAERIAEFHLAGHSRNRIGNGFILIDSHNGPVAEPVWQLFRMVLQLVGSRPTLIEWDADLPDWQTLVGQAARADRYLRQSYVQAA</sequence>
<dbReference type="HAMAP" id="MF_00697">
    <property type="entry name" value="UPF0276"/>
    <property type="match status" value="1"/>
</dbReference>
<evidence type="ECO:0000313" key="2">
    <source>
        <dbReference type="EMBL" id="OAI12485.1"/>
    </source>
</evidence>
<dbReference type="Gene3D" id="3.20.20.150">
    <property type="entry name" value="Divalent-metal-dependent TIM barrel enzymes"/>
    <property type="match status" value="1"/>
</dbReference>
<dbReference type="InterPro" id="IPR007801">
    <property type="entry name" value="MbnB/TglH/ChrH"/>
</dbReference>
<dbReference type="OrthoDB" id="9763101at2"/>
<dbReference type="Pfam" id="PF05114">
    <property type="entry name" value="MbnB_TglH_ChrH"/>
    <property type="match status" value="1"/>
</dbReference>
<comment type="caution">
    <text evidence="2">The sequence shown here is derived from an EMBL/GenBank/DDBJ whole genome shotgun (WGS) entry which is preliminary data.</text>
</comment>
<reference evidence="2 3" key="1">
    <citation type="submission" date="2016-03" db="EMBL/GenBank/DDBJ databases">
        <authorList>
            <person name="Ploux O."/>
        </authorList>
    </citation>
    <scope>NUCLEOTIDE SEQUENCE [LARGE SCALE GENOMIC DNA]</scope>
    <source>
        <strain evidence="2 3">R-45378</strain>
    </source>
</reference>
<comment type="similarity">
    <text evidence="1">Belongs to the UPF0276 family.</text>
</comment>
<proteinExistence type="inferred from homology"/>
<accession>A0A177N3R3</accession>
<dbReference type="InterPro" id="IPR036237">
    <property type="entry name" value="Xyl_isomerase-like_sf"/>
</dbReference>
<dbReference type="SUPFAM" id="SSF51658">
    <property type="entry name" value="Xylose isomerase-like"/>
    <property type="match status" value="1"/>
</dbReference>
<organism evidence="2 3">
    <name type="scientific">Methylomonas koyamae</name>
    <dbReference type="NCBI Taxonomy" id="702114"/>
    <lineage>
        <taxon>Bacteria</taxon>
        <taxon>Pseudomonadati</taxon>
        <taxon>Pseudomonadota</taxon>
        <taxon>Gammaproteobacteria</taxon>
        <taxon>Methylococcales</taxon>
        <taxon>Methylococcaceae</taxon>
        <taxon>Methylomonas</taxon>
    </lineage>
</organism>
<evidence type="ECO:0000256" key="1">
    <source>
        <dbReference type="HAMAP-Rule" id="MF_00697"/>
    </source>
</evidence>
<dbReference type="RefSeq" id="WP_064042037.1">
    <property type="nucleotide sequence ID" value="NZ_LUUJ01000110.1"/>
</dbReference>
<dbReference type="EMBL" id="LUUJ01000110">
    <property type="protein sequence ID" value="OAI12485.1"/>
    <property type="molecule type" value="Genomic_DNA"/>
</dbReference>